<comment type="caution">
    <text evidence="2">The sequence shown here is derived from an EMBL/GenBank/DDBJ whole genome shotgun (WGS) entry which is preliminary data.</text>
</comment>
<accession>A0A432VAN6</accession>
<dbReference type="RefSeq" id="WP_128624244.1">
    <property type="nucleotide sequence ID" value="NZ_ML133508.1"/>
</dbReference>
<dbReference type="Proteomes" id="UP000281647">
    <property type="component" value="Unassembled WGS sequence"/>
</dbReference>
<dbReference type="EMBL" id="RKST01000002">
    <property type="protein sequence ID" value="RUM99252.1"/>
    <property type="molecule type" value="Genomic_DNA"/>
</dbReference>
<evidence type="ECO:0000313" key="2">
    <source>
        <dbReference type="EMBL" id="RUM99252.1"/>
    </source>
</evidence>
<keyword evidence="1" id="KW-0812">Transmembrane</keyword>
<sequence>MPPSDDIQRYLTGAWQLMMGKRDGVALLDVSADGFWNSFFAIAIALPALIVGWVGTANELGADPAAPLSRLSYMLRLAMIDLGAWILPLVGLAFVASSAGIRDRFVHYVVASNWSSAILAWLMLPAALLRLVTPSDADPALALSLGLFLLSMVLTWRLTNAVIAKGAAVGSAVFAGMFIASIVVLVVLQAIFGVYISG</sequence>
<feature type="transmembrane region" description="Helical" evidence="1">
    <location>
        <begin position="77"/>
        <end position="99"/>
    </location>
</feature>
<feature type="transmembrane region" description="Helical" evidence="1">
    <location>
        <begin position="105"/>
        <end position="128"/>
    </location>
</feature>
<reference evidence="2 3" key="1">
    <citation type="submission" date="2018-11" db="EMBL/GenBank/DDBJ databases">
        <title>Pseudaminobacter arsenicus sp. nov., an arsenic-resistant bacterium isolated from arsenic-rich aquifers.</title>
        <authorList>
            <person name="Mu Y."/>
        </authorList>
    </citation>
    <scope>NUCLEOTIDE SEQUENCE [LARGE SCALE GENOMIC DNA]</scope>
    <source>
        <strain evidence="2 3">CB3</strain>
    </source>
</reference>
<evidence type="ECO:0000313" key="3">
    <source>
        <dbReference type="Proteomes" id="UP000281647"/>
    </source>
</evidence>
<feature type="transmembrane region" description="Helical" evidence="1">
    <location>
        <begin position="171"/>
        <end position="196"/>
    </location>
</feature>
<feature type="transmembrane region" description="Helical" evidence="1">
    <location>
        <begin position="140"/>
        <end position="159"/>
    </location>
</feature>
<feature type="transmembrane region" description="Helical" evidence="1">
    <location>
        <begin position="35"/>
        <end position="56"/>
    </location>
</feature>
<evidence type="ECO:0000256" key="1">
    <source>
        <dbReference type="SAM" id="Phobius"/>
    </source>
</evidence>
<keyword evidence="1" id="KW-1133">Transmembrane helix</keyword>
<organism evidence="2 3">
    <name type="scientific">Borborobacter arsenicus</name>
    <dbReference type="NCBI Taxonomy" id="1851146"/>
    <lineage>
        <taxon>Bacteria</taxon>
        <taxon>Pseudomonadati</taxon>
        <taxon>Pseudomonadota</taxon>
        <taxon>Alphaproteobacteria</taxon>
        <taxon>Hyphomicrobiales</taxon>
        <taxon>Phyllobacteriaceae</taxon>
        <taxon>Borborobacter</taxon>
    </lineage>
</organism>
<dbReference type="OrthoDB" id="9811204at2"/>
<protein>
    <submittedName>
        <fullName evidence="2">Transporter</fullName>
    </submittedName>
</protein>
<proteinExistence type="predicted"/>
<keyword evidence="1" id="KW-0472">Membrane</keyword>
<gene>
    <name evidence="2" type="ORF">EET67_03550</name>
</gene>
<name>A0A432VAN6_9HYPH</name>
<dbReference type="AlphaFoldDB" id="A0A432VAN6"/>
<keyword evidence="3" id="KW-1185">Reference proteome</keyword>